<organism evidence="1 2">
    <name type="scientific">Araneus ventricosus</name>
    <name type="common">Orbweaver spider</name>
    <name type="synonym">Epeira ventricosa</name>
    <dbReference type="NCBI Taxonomy" id="182803"/>
    <lineage>
        <taxon>Eukaryota</taxon>
        <taxon>Metazoa</taxon>
        <taxon>Ecdysozoa</taxon>
        <taxon>Arthropoda</taxon>
        <taxon>Chelicerata</taxon>
        <taxon>Arachnida</taxon>
        <taxon>Araneae</taxon>
        <taxon>Araneomorphae</taxon>
        <taxon>Entelegynae</taxon>
        <taxon>Araneoidea</taxon>
        <taxon>Araneidae</taxon>
        <taxon>Araneus</taxon>
    </lineage>
</organism>
<dbReference type="AlphaFoldDB" id="A0A4Y2W3B8"/>
<evidence type="ECO:0000313" key="2">
    <source>
        <dbReference type="Proteomes" id="UP000499080"/>
    </source>
</evidence>
<reference evidence="1 2" key="1">
    <citation type="journal article" date="2019" name="Sci. Rep.">
        <title>Orb-weaving spider Araneus ventricosus genome elucidates the spidroin gene catalogue.</title>
        <authorList>
            <person name="Kono N."/>
            <person name="Nakamura H."/>
            <person name="Ohtoshi R."/>
            <person name="Moran D.A.P."/>
            <person name="Shinohara A."/>
            <person name="Yoshida Y."/>
            <person name="Fujiwara M."/>
            <person name="Mori M."/>
            <person name="Tomita M."/>
            <person name="Arakawa K."/>
        </authorList>
    </citation>
    <scope>NUCLEOTIDE SEQUENCE [LARGE SCALE GENOMIC DNA]</scope>
</reference>
<evidence type="ECO:0000313" key="1">
    <source>
        <dbReference type="EMBL" id="GBO31014.1"/>
    </source>
</evidence>
<dbReference type="EMBL" id="BGPR01054238">
    <property type="protein sequence ID" value="GBO31014.1"/>
    <property type="molecule type" value="Genomic_DNA"/>
</dbReference>
<gene>
    <name evidence="1" type="ORF">AVEN_217931_1</name>
</gene>
<name>A0A4Y2W3B8_ARAVE</name>
<dbReference type="Proteomes" id="UP000499080">
    <property type="component" value="Unassembled WGS sequence"/>
</dbReference>
<sequence>MPIWLKLAHLDAWSAYNGDRTLFGGSATRCDFGYCPTARRKTMNRVTSRRRVEERKETDIKSAATFGKLRKCSSLGEEFVSDRSTKRNETSVGSICAK</sequence>
<proteinExistence type="predicted"/>
<keyword evidence="2" id="KW-1185">Reference proteome</keyword>
<accession>A0A4Y2W3B8</accession>
<protein>
    <submittedName>
        <fullName evidence="1">Uncharacterized protein</fullName>
    </submittedName>
</protein>
<comment type="caution">
    <text evidence="1">The sequence shown here is derived from an EMBL/GenBank/DDBJ whole genome shotgun (WGS) entry which is preliminary data.</text>
</comment>